<evidence type="ECO:0000256" key="1">
    <source>
        <dbReference type="SAM" id="MobiDB-lite"/>
    </source>
</evidence>
<dbReference type="Proteomes" id="UP001049518">
    <property type="component" value="Chromosome"/>
</dbReference>
<feature type="region of interest" description="Disordered" evidence="1">
    <location>
        <begin position="86"/>
        <end position="107"/>
    </location>
</feature>
<gene>
    <name evidence="2" type="ORF">AGRA3207_007318</name>
</gene>
<evidence type="ECO:0000313" key="2">
    <source>
        <dbReference type="EMBL" id="QXJ25769.1"/>
    </source>
</evidence>
<accession>A0ABX8R3Z4</accession>
<organism evidence="2 3">
    <name type="scientific">Actinomadura graeca</name>
    <dbReference type="NCBI Taxonomy" id="2750812"/>
    <lineage>
        <taxon>Bacteria</taxon>
        <taxon>Bacillati</taxon>
        <taxon>Actinomycetota</taxon>
        <taxon>Actinomycetes</taxon>
        <taxon>Streptosporangiales</taxon>
        <taxon>Thermomonosporaceae</taxon>
        <taxon>Actinomadura</taxon>
    </lineage>
</organism>
<sequence length="107" mass="11116">MHCWTAGSAPCRRWTGGHHEVRLGQPPTPAMIARGLPVPTPDPDDPTADLLAAIGAAEPQDLLDRLSQVPPHPKSLCAAAARNWNSAGSTKPSGGAGLVPRACLKVE</sequence>
<protein>
    <submittedName>
        <fullName evidence="2">Uncharacterized protein</fullName>
    </submittedName>
</protein>
<dbReference type="EMBL" id="CP059572">
    <property type="protein sequence ID" value="QXJ25769.1"/>
    <property type="molecule type" value="Genomic_DNA"/>
</dbReference>
<evidence type="ECO:0000313" key="3">
    <source>
        <dbReference type="Proteomes" id="UP001049518"/>
    </source>
</evidence>
<proteinExistence type="predicted"/>
<keyword evidence="3" id="KW-1185">Reference proteome</keyword>
<name>A0ABX8R3Z4_9ACTN</name>
<reference evidence="2" key="1">
    <citation type="submission" date="2020-07" db="EMBL/GenBank/DDBJ databases">
        <authorList>
            <person name="Tarantini F.S."/>
            <person name="Hong K.W."/>
            <person name="Chan K.G."/>
        </authorList>
    </citation>
    <scope>NUCLEOTIDE SEQUENCE</scope>
    <source>
        <strain evidence="2">32-07</strain>
    </source>
</reference>
<dbReference type="InterPro" id="IPR011990">
    <property type="entry name" value="TPR-like_helical_dom_sf"/>
</dbReference>
<dbReference type="Gene3D" id="1.25.40.10">
    <property type="entry name" value="Tetratricopeptide repeat domain"/>
    <property type="match status" value="1"/>
</dbReference>